<dbReference type="Pfam" id="PF00026">
    <property type="entry name" value="Asp"/>
    <property type="match status" value="1"/>
</dbReference>
<feature type="signal peptide" evidence="5">
    <location>
        <begin position="1"/>
        <end position="32"/>
    </location>
</feature>
<keyword evidence="3" id="KW-1015">Disulfide bond</keyword>
<gene>
    <name evidence="8" type="ORF">EDD36DRAFT_95658</name>
</gene>
<evidence type="ECO:0000256" key="4">
    <source>
        <dbReference type="SAM" id="MobiDB-lite"/>
    </source>
</evidence>
<dbReference type="EMBL" id="MU404362">
    <property type="protein sequence ID" value="KAI1608865.1"/>
    <property type="molecule type" value="Genomic_DNA"/>
</dbReference>
<proteinExistence type="inferred from homology"/>
<dbReference type="InterPro" id="IPR033121">
    <property type="entry name" value="PEPTIDASE_A1"/>
</dbReference>
<dbReference type="PROSITE" id="PS51767">
    <property type="entry name" value="PEPTIDASE_A1"/>
    <property type="match status" value="1"/>
</dbReference>
<organism evidence="8 9">
    <name type="scientific">Exophiala viscosa</name>
    <dbReference type="NCBI Taxonomy" id="2486360"/>
    <lineage>
        <taxon>Eukaryota</taxon>
        <taxon>Fungi</taxon>
        <taxon>Dikarya</taxon>
        <taxon>Ascomycota</taxon>
        <taxon>Pezizomycotina</taxon>
        <taxon>Eurotiomycetes</taxon>
        <taxon>Chaetothyriomycetidae</taxon>
        <taxon>Chaetothyriales</taxon>
        <taxon>Herpotrichiellaceae</taxon>
        <taxon>Exophiala</taxon>
    </lineage>
</organism>
<evidence type="ECO:0000256" key="5">
    <source>
        <dbReference type="SAM" id="SignalP"/>
    </source>
</evidence>
<feature type="domain" description="Ras-associating" evidence="6">
    <location>
        <begin position="1"/>
        <end position="58"/>
    </location>
</feature>
<evidence type="ECO:0000256" key="1">
    <source>
        <dbReference type="ARBA" id="ARBA00007447"/>
    </source>
</evidence>
<keyword evidence="5" id="KW-0732">Signal</keyword>
<dbReference type="CDD" id="cd05471">
    <property type="entry name" value="pepsin_like"/>
    <property type="match status" value="1"/>
</dbReference>
<dbReference type="GO" id="GO:0000324">
    <property type="term" value="C:fungal-type vacuole"/>
    <property type="evidence" value="ECO:0007669"/>
    <property type="project" value="TreeGrafter"/>
</dbReference>
<dbReference type="GO" id="GO:0006508">
    <property type="term" value="P:proteolysis"/>
    <property type="evidence" value="ECO:0007669"/>
    <property type="project" value="InterPro"/>
</dbReference>
<feature type="domain" description="Peptidase A1" evidence="7">
    <location>
        <begin position="94"/>
        <end position="453"/>
    </location>
</feature>
<evidence type="ECO:0000313" key="8">
    <source>
        <dbReference type="EMBL" id="KAI1608865.1"/>
    </source>
</evidence>
<evidence type="ECO:0000256" key="3">
    <source>
        <dbReference type="PIRSR" id="PIRSR601461-2"/>
    </source>
</evidence>
<dbReference type="InterPro" id="IPR021109">
    <property type="entry name" value="Peptidase_aspartic_dom_sf"/>
</dbReference>
<dbReference type="AlphaFoldDB" id="A0AAN6DLJ6"/>
<feature type="active site" evidence="2">
    <location>
        <position position="110"/>
    </location>
</feature>
<evidence type="ECO:0000259" key="7">
    <source>
        <dbReference type="PROSITE" id="PS51767"/>
    </source>
</evidence>
<accession>A0AAN6DLJ6</accession>
<feature type="region of interest" description="Disordered" evidence="4">
    <location>
        <begin position="62"/>
        <end position="85"/>
    </location>
</feature>
<feature type="compositionally biased region" description="Basic residues" evidence="4">
    <location>
        <begin position="64"/>
        <end position="79"/>
    </location>
</feature>
<dbReference type="Proteomes" id="UP001203852">
    <property type="component" value="Unassembled WGS sequence"/>
</dbReference>
<comment type="caution">
    <text evidence="8">The sequence shown here is derived from an EMBL/GenBank/DDBJ whole genome shotgun (WGS) entry which is preliminary data.</text>
</comment>
<evidence type="ECO:0000256" key="2">
    <source>
        <dbReference type="PIRSR" id="PIRSR601461-1"/>
    </source>
</evidence>
<dbReference type="GO" id="GO:0004190">
    <property type="term" value="F:aspartic-type endopeptidase activity"/>
    <property type="evidence" value="ECO:0007669"/>
    <property type="project" value="InterPro"/>
</dbReference>
<evidence type="ECO:0000259" key="6">
    <source>
        <dbReference type="PROSITE" id="PS50200"/>
    </source>
</evidence>
<dbReference type="PROSITE" id="PS50200">
    <property type="entry name" value="RA"/>
    <property type="match status" value="1"/>
</dbReference>
<protein>
    <submittedName>
        <fullName evidence="8">Aspartic peptidase domain-containing protein</fullName>
    </submittedName>
</protein>
<feature type="chain" id="PRO_5042999940" evidence="5">
    <location>
        <begin position="33"/>
        <end position="460"/>
    </location>
</feature>
<dbReference type="InterPro" id="IPR001461">
    <property type="entry name" value="Aspartic_peptidase_A1"/>
</dbReference>
<evidence type="ECO:0000313" key="9">
    <source>
        <dbReference type="Proteomes" id="UP001203852"/>
    </source>
</evidence>
<dbReference type="Gene3D" id="2.40.70.10">
    <property type="entry name" value="Acid Proteases"/>
    <property type="match status" value="2"/>
</dbReference>
<dbReference type="InterPro" id="IPR000159">
    <property type="entry name" value="RA_dom"/>
</dbReference>
<comment type="similarity">
    <text evidence="1">Belongs to the peptidase A1 family.</text>
</comment>
<reference evidence="8" key="1">
    <citation type="journal article" date="2022" name="bioRxiv">
        <title>Deciphering the potential niche of two novel black yeast fungi from a biological soil crust based on their genomes, phenotypes, and melanin regulation.</title>
        <authorList>
            <consortium name="DOE Joint Genome Institute"/>
            <person name="Carr E.C."/>
            <person name="Barton Q."/>
            <person name="Grambo S."/>
            <person name="Sullivan M."/>
            <person name="Renfro C.M."/>
            <person name="Kuo A."/>
            <person name="Pangilinan J."/>
            <person name="Lipzen A."/>
            <person name="Keymanesh K."/>
            <person name="Savage E."/>
            <person name="Barry K."/>
            <person name="Grigoriev I.V."/>
            <person name="Riekhof W.R."/>
            <person name="Harris S.S."/>
        </authorList>
    </citation>
    <scope>NUCLEOTIDE SEQUENCE</scope>
    <source>
        <strain evidence="8">JF 03-4F</strain>
    </source>
</reference>
<name>A0AAN6DLJ6_9EURO</name>
<dbReference type="GO" id="GO:0007165">
    <property type="term" value="P:signal transduction"/>
    <property type="evidence" value="ECO:0007669"/>
    <property type="project" value="InterPro"/>
</dbReference>
<dbReference type="PRINTS" id="PR00792">
    <property type="entry name" value="PEPSIN"/>
</dbReference>
<keyword evidence="9" id="KW-1185">Reference proteome</keyword>
<feature type="disulfide bond" evidence="3">
    <location>
        <begin position="125"/>
        <end position="145"/>
    </location>
</feature>
<sequence>MQAFMAHFHCHSTTVMQHLLVLLLSQLSYQSALLAHENNLLERRTGSIHSFNLKRGSSNAALHIPRKASRRSPSRRSPSRRSASVLDNDQRAKYLVPVTVEGQEFDLELDTGSADTWIIGTGFECYSTYDVDTWEFSGPLSQNECNFGATYTPSAGFSVNETMFDWSCYGQQEVTLRCVAGPMGYASITLDAVTIEQLIAVPDKSSFPAQGLANQSGILGMGHIRMTNAFNTSAVLGEAPEGQIVYSPFAQTLFASNTTPPLESALFTLAISRDASNNGSGGIFTIGGLPDNRSAVNITSDNSTTAPWEFMTSMSGVPDDEFTFYSIIVDGFDVDGQLEAVGLQIIIDSGANTIELPADLANSLNQQWVPSSADGNGATGLDCNAVLPWPFGIQIGGKTYYVSPEDLIGEDDQGDCYSLIETSTAEAGFLVGDPFLKNVLAAFDWGNSQMEFWERQYYES</sequence>
<dbReference type="PANTHER" id="PTHR47966:SF47">
    <property type="entry name" value="ENDOPEPTIDASE, PUTATIVE (AFU_ORTHOLOGUE AFUA_3G01220)-RELATED"/>
    <property type="match status" value="1"/>
</dbReference>
<dbReference type="InterPro" id="IPR034164">
    <property type="entry name" value="Pepsin-like_dom"/>
</dbReference>
<dbReference type="PANTHER" id="PTHR47966">
    <property type="entry name" value="BETA-SITE APP-CLEAVING ENZYME, ISOFORM A-RELATED"/>
    <property type="match status" value="1"/>
</dbReference>
<dbReference type="SUPFAM" id="SSF50630">
    <property type="entry name" value="Acid proteases"/>
    <property type="match status" value="1"/>
</dbReference>
<feature type="active site" evidence="2">
    <location>
        <position position="348"/>
    </location>
</feature>